<feature type="repeat" description="ANK" evidence="1">
    <location>
        <begin position="72"/>
        <end position="104"/>
    </location>
</feature>
<dbReference type="GO" id="GO:0003723">
    <property type="term" value="F:RNA binding"/>
    <property type="evidence" value="ECO:0007669"/>
    <property type="project" value="InterPro"/>
</dbReference>
<evidence type="ECO:0000313" key="6">
    <source>
        <dbReference type="Proteomes" id="UP000694044"/>
    </source>
</evidence>
<dbReference type="EC" id="5.4.99.12" evidence="2"/>
<dbReference type="EMBL" id="JAGDFM010000045">
    <property type="protein sequence ID" value="KAG7389362.1"/>
    <property type="molecule type" value="Genomic_DNA"/>
</dbReference>
<dbReference type="InterPro" id="IPR020097">
    <property type="entry name" value="PsdUridine_synth_TruA_a/b_dom"/>
</dbReference>
<comment type="caution">
    <text evidence="5">The sequence shown here is derived from an EMBL/GenBank/DDBJ whole genome shotgun (WGS) entry which is preliminary data.</text>
</comment>
<comment type="catalytic activity">
    <reaction evidence="2">
        <text>uridine(38/39/40) in tRNA = pseudouridine(38/39/40) in tRNA</text>
        <dbReference type="Rhea" id="RHEA:22376"/>
        <dbReference type="Rhea" id="RHEA-COMP:10085"/>
        <dbReference type="Rhea" id="RHEA-COMP:10087"/>
        <dbReference type="ChEBI" id="CHEBI:65314"/>
        <dbReference type="ChEBI" id="CHEBI:65315"/>
        <dbReference type="EC" id="5.4.99.12"/>
    </reaction>
</comment>
<sequence>MSVVVKIEDLLTAAAGSGDVKELAALLDQGARVNDTDKEGYAALQVAAKKGRDDCVAFLLQEGADVNQRDSDGFSALHEAAFYGHDNVARMLLRHGADKTFTTAEGTTALELAVRHGNGVVAHLLAEGHSADRALTETMESLEDASAIATPSSWHYCLHIAYYGTDFVGWQRQQQETKSNSGHDSVQEVVEAAVTETLGAAQRVNVTGVSRTDAGTHALYQYGFIRLNSELHMTMDELKDGVNAKLGDRVVVLGVTVPTTGPARIRSRYKKYIYYLQQGHRPDLELGKYSWFLGRRLDIQRIRDALKFLEGSHDFRPFSQGLQKYEDMKTVRTVISAKVVVRRHVNFSLDPQVCGSGEDIDAADMYREASNTNATEKNDVGDSKAVATGEHKKRKVEQTKGGTPVHFVCIEIVANGFLRHMVRRILGTLRPIGEGTQPPSRMQQVLAGEVEPGPSVPTKGLWLHHTWLTQEEYDADCAAEE</sequence>
<keyword evidence="6" id="KW-1185">Reference proteome</keyword>
<keyword evidence="2" id="KW-0413">Isomerase</keyword>
<dbReference type="InterPro" id="IPR001406">
    <property type="entry name" value="PsdUridine_synth_TruA"/>
</dbReference>
<proteinExistence type="inferred from homology"/>
<keyword evidence="1" id="KW-0040">ANK repeat</keyword>
<dbReference type="SMART" id="SM00248">
    <property type="entry name" value="ANK"/>
    <property type="match status" value="4"/>
</dbReference>
<dbReference type="GO" id="GO:0031119">
    <property type="term" value="P:tRNA pseudouridine synthesis"/>
    <property type="evidence" value="ECO:0007669"/>
    <property type="project" value="TreeGrafter"/>
</dbReference>
<dbReference type="InterPro" id="IPR002110">
    <property type="entry name" value="Ankyrin_rpt"/>
</dbReference>
<dbReference type="HAMAP" id="MF_00171">
    <property type="entry name" value="TruA"/>
    <property type="match status" value="1"/>
</dbReference>
<name>A0A8T1W5X2_9STRA</name>
<feature type="repeat" description="ANK" evidence="1">
    <location>
        <begin position="39"/>
        <end position="71"/>
    </location>
</feature>
<dbReference type="Pfam" id="PF01416">
    <property type="entry name" value="PseudoU_synth_1"/>
    <property type="match status" value="1"/>
</dbReference>
<dbReference type="Pfam" id="PF00023">
    <property type="entry name" value="Ank"/>
    <property type="match status" value="1"/>
</dbReference>
<gene>
    <name evidence="5" type="ORF">PHYPSEUDO_010490</name>
</gene>
<dbReference type="OrthoDB" id="271910at2759"/>
<dbReference type="AlphaFoldDB" id="A0A8T1W5X2"/>
<protein>
    <recommendedName>
        <fullName evidence="2">tRNA pseudouridine synthase</fullName>
        <ecNumber evidence="2">5.4.99.12</ecNumber>
    </recommendedName>
</protein>
<dbReference type="PANTHER" id="PTHR11142">
    <property type="entry name" value="PSEUDOURIDYLATE SYNTHASE"/>
    <property type="match status" value="1"/>
</dbReference>
<evidence type="ECO:0000256" key="3">
    <source>
        <dbReference type="SAM" id="MobiDB-lite"/>
    </source>
</evidence>
<dbReference type="GO" id="GO:0160147">
    <property type="term" value="F:tRNA pseudouridine(38-40) synthase activity"/>
    <property type="evidence" value="ECO:0007669"/>
    <property type="project" value="UniProtKB-EC"/>
</dbReference>
<evidence type="ECO:0000313" key="5">
    <source>
        <dbReference type="EMBL" id="KAG7389362.1"/>
    </source>
</evidence>
<evidence type="ECO:0000256" key="2">
    <source>
        <dbReference type="RuleBase" id="RU003792"/>
    </source>
</evidence>
<accession>A0A8T1W5X2</accession>
<dbReference type="Pfam" id="PF12796">
    <property type="entry name" value="Ank_2"/>
    <property type="match status" value="1"/>
</dbReference>
<dbReference type="PROSITE" id="PS50297">
    <property type="entry name" value="ANK_REP_REGION"/>
    <property type="match status" value="2"/>
</dbReference>
<evidence type="ECO:0000259" key="4">
    <source>
        <dbReference type="Pfam" id="PF01416"/>
    </source>
</evidence>
<evidence type="ECO:0000256" key="1">
    <source>
        <dbReference type="PROSITE-ProRule" id="PRU00023"/>
    </source>
</evidence>
<dbReference type="PROSITE" id="PS50088">
    <property type="entry name" value="ANK_REPEAT"/>
    <property type="match status" value="2"/>
</dbReference>
<feature type="domain" description="Pseudouridine synthase I TruA alpha/beta" evidence="4">
    <location>
        <begin position="305"/>
        <end position="465"/>
    </location>
</feature>
<organism evidence="5 6">
    <name type="scientific">Phytophthora pseudosyringae</name>
    <dbReference type="NCBI Taxonomy" id="221518"/>
    <lineage>
        <taxon>Eukaryota</taxon>
        <taxon>Sar</taxon>
        <taxon>Stramenopiles</taxon>
        <taxon>Oomycota</taxon>
        <taxon>Peronosporomycetes</taxon>
        <taxon>Peronosporales</taxon>
        <taxon>Peronosporaceae</taxon>
        <taxon>Phytophthora</taxon>
    </lineage>
</organism>
<feature type="region of interest" description="Disordered" evidence="3">
    <location>
        <begin position="371"/>
        <end position="398"/>
    </location>
</feature>
<comment type="similarity">
    <text evidence="2">Belongs to the tRNA pseudouridine synthase TruA family.</text>
</comment>
<reference evidence="5" key="1">
    <citation type="submission" date="2021-02" db="EMBL/GenBank/DDBJ databases">
        <authorList>
            <person name="Palmer J.M."/>
        </authorList>
    </citation>
    <scope>NUCLEOTIDE SEQUENCE</scope>
    <source>
        <strain evidence="5">SCRP734</strain>
    </source>
</reference>
<dbReference type="PANTHER" id="PTHR11142:SF0">
    <property type="entry name" value="TRNA PSEUDOURIDINE SYNTHASE-LIKE 1"/>
    <property type="match status" value="1"/>
</dbReference>
<dbReference type="Proteomes" id="UP000694044">
    <property type="component" value="Unassembled WGS sequence"/>
</dbReference>
<keyword evidence="2" id="KW-0819">tRNA processing</keyword>